<protein>
    <submittedName>
        <fullName evidence="1">Uncharacterized protein</fullName>
    </submittedName>
</protein>
<dbReference type="EMBL" id="CM044705">
    <property type="protein sequence ID" value="KAI5665062.1"/>
    <property type="molecule type" value="Genomic_DNA"/>
</dbReference>
<organism evidence="1 2">
    <name type="scientific">Catharanthus roseus</name>
    <name type="common">Madagascar periwinkle</name>
    <name type="synonym">Vinca rosea</name>
    <dbReference type="NCBI Taxonomy" id="4058"/>
    <lineage>
        <taxon>Eukaryota</taxon>
        <taxon>Viridiplantae</taxon>
        <taxon>Streptophyta</taxon>
        <taxon>Embryophyta</taxon>
        <taxon>Tracheophyta</taxon>
        <taxon>Spermatophyta</taxon>
        <taxon>Magnoliopsida</taxon>
        <taxon>eudicotyledons</taxon>
        <taxon>Gunneridae</taxon>
        <taxon>Pentapetalae</taxon>
        <taxon>asterids</taxon>
        <taxon>lamiids</taxon>
        <taxon>Gentianales</taxon>
        <taxon>Apocynaceae</taxon>
        <taxon>Rauvolfioideae</taxon>
        <taxon>Vinceae</taxon>
        <taxon>Catharanthinae</taxon>
        <taxon>Catharanthus</taxon>
    </lineage>
</organism>
<evidence type="ECO:0000313" key="1">
    <source>
        <dbReference type="EMBL" id="KAI5665062.1"/>
    </source>
</evidence>
<dbReference type="Proteomes" id="UP001060085">
    <property type="component" value="Linkage Group LG05"/>
</dbReference>
<evidence type="ECO:0000313" key="2">
    <source>
        <dbReference type="Proteomes" id="UP001060085"/>
    </source>
</evidence>
<sequence>MARSKLFMQKQLLGLVILIWMLAYNPRPSEALTCDDVNNNLISCLSYVAGGGKVPTSCCSGVKNLLSLAKTRNDRQTACSCLKSLAVEANNDQLKRAQTVPKSCSLTIPFPISRDVDCSKYNKESRTDSKNLYSELKLSTTECNGAILKNLCSNHMNDLTD</sequence>
<gene>
    <name evidence="1" type="ORF">M9H77_24385</name>
</gene>
<comment type="caution">
    <text evidence="1">The sequence shown here is derived from an EMBL/GenBank/DDBJ whole genome shotgun (WGS) entry which is preliminary data.</text>
</comment>
<accession>A0ACC0AX79</accession>
<proteinExistence type="predicted"/>
<name>A0ACC0AX79_CATRO</name>
<keyword evidence="2" id="KW-1185">Reference proteome</keyword>
<reference evidence="2" key="1">
    <citation type="journal article" date="2023" name="Nat. Plants">
        <title>Single-cell RNA sequencing provides a high-resolution roadmap for understanding the multicellular compartmentation of specialized metabolism.</title>
        <authorList>
            <person name="Sun S."/>
            <person name="Shen X."/>
            <person name="Li Y."/>
            <person name="Li Y."/>
            <person name="Wang S."/>
            <person name="Li R."/>
            <person name="Zhang H."/>
            <person name="Shen G."/>
            <person name="Guo B."/>
            <person name="Wei J."/>
            <person name="Xu J."/>
            <person name="St-Pierre B."/>
            <person name="Chen S."/>
            <person name="Sun C."/>
        </authorList>
    </citation>
    <scope>NUCLEOTIDE SEQUENCE [LARGE SCALE GENOMIC DNA]</scope>
</reference>